<feature type="region of interest" description="Disordered" evidence="1">
    <location>
        <begin position="1434"/>
        <end position="1460"/>
    </location>
</feature>
<evidence type="ECO:0000313" key="3">
    <source>
        <dbReference type="Proteomes" id="UP000195521"/>
    </source>
</evidence>
<comment type="caution">
    <text evidence="2">The sequence shown here is derived from an EMBL/GenBank/DDBJ whole genome shotgun (WGS) entry which is preliminary data.</text>
</comment>
<evidence type="ECO:0000313" key="2">
    <source>
        <dbReference type="EMBL" id="GAW81173.1"/>
    </source>
</evidence>
<feature type="region of interest" description="Disordered" evidence="1">
    <location>
        <begin position="511"/>
        <end position="531"/>
    </location>
</feature>
<feature type="compositionally biased region" description="Polar residues" evidence="1">
    <location>
        <begin position="1584"/>
        <end position="1600"/>
    </location>
</feature>
<feature type="region of interest" description="Disordered" evidence="1">
    <location>
        <begin position="779"/>
        <end position="798"/>
    </location>
</feature>
<name>A0A1Y1JL83_PLAGO</name>
<protein>
    <submittedName>
        <fullName evidence="2">Uncharacterized protein</fullName>
    </submittedName>
</protein>
<sequence>MKRIDKRSLKDNIQEEHLPLSRCNHNFFNNLNHVDTHTNSESRRSSFEECVFTPQFHNRNNKNTINIKIKKNINTNSQYSEKKKKKNENKSFIKSMVDKIDEMCKKGLYDEKNNSQKLPFKSRPTFILNEYLNVEPTNTVMYRRRTPNETLRRSDFNGINLKPFIRLKSHHNCGRSKDKNSNKSNNICNNCISEERRKKATIKITSKSPFQTFNSNFMSRNQSPSIHPNPVNYSSLRNNIINKDLTFRNDEKGKKKVIPPVRTHKLKKLSDGLTCNASMIFTPFMNSIADKRYANDYPLCKWGETNEVNRNGTRHLSRTDLEENFYNDTKEGEKTRTMKEKKSQLKVEKMNKIIHHRNDFFNNSYNHLIIANEKNLKEKKKTKNKFRVRMSVPLNRNSGRYCEEKGNRTNMDRNSNATTNTSKFLFTSKTDRGMNLNLKKGLSKDIKFRYVHNNNEEKKSAKKRYHSSIICDMDNHNNNESSSNSSSDEIPNGICSVDNKCDKGDLKTHCNHGRSKCSSKGSNISEHETNIGKKLEISKGIKKRENVDMWDKVPGRSYSEYEKRCLNKKNEKRMRKKFSHYKTQTEHNIYIPDNHSENRHHSTSCFQIRDNKNMESDEFAESMNSNKSREFSKIRNCHSQHSIETKKNVVNKLGVEKEKSNNERNFCSLTRYNYKLDQDTYNKKKFPNYKILKGRNQTCDSVNYKLSNSTGRKNKNHTDLNHENSPSYYNSLNGKDKYKNLKTITIRSDSADKLNKEDLKRTEEDTTRTIMQNNEKYSFHHDNKSNYNLLDEPNSHEDYGNKYKLVHYYNQNEKKNNNDQNSTREDKAYENYTNKIEGDIHSFAKVKHLVDENKVLEIEDKRGRTTMSIPILSHGKKHSKKEEFPSDLIGKKGMSICSYHGGLRCTDIISSAIENNGNDSYYDNEKISCSEGKKKKKKSNFYSKHIASSIGKERKEANQTIPKEFTYNSKTFYRMNECKSPNGHCSNCFHNIVRGKKNENCDYPIPNQDQMEYTNTRDAFYGGRKKQQSRSIYRNYKNGSYCGSHEQVNRGGMRHSFSTKKTSHVTCSENCIRNGQELLSHASLEGEISYIKQNEEKKELHQNIEDQLVKDKNYTLMLPLTKKHMLLNGNVLGEEIEYYKENSQTHRGKSKSKGNRTSVADITDELSFGHQLMARNTKETNMQRRAEEAISTNYDDEYQTHSRVSRKMCDKYSRQPKEDRQDEVERHKKNKKSSRQYSEQNTHSQHHLKSEWTPVQSPQLFCKEICDKKNNKMRTVLLSDSSEQKVNSLLRKRQEVLKDAHSRKQITNSIEIFHKKNAYLGMDRCDISRNGTPWKCASSTSSSSFCDYSGMNNVERILYNSEGLSNEERYRCRKDGEGGNYSNRRNHHGIIQTITGGSLTHHSGNNTSCYKKMNRSNLSRKHVRERTLPEKRVNSIPHLNGNDTMSKTSKSLSRDEHGHSSFFHSRDNVVSSENGENNSNCIEINRICSNRNKLKIRNTQSKDHNGHNDYGCRTCSLHRGKYVCGIMDKPMNGERRVYDASMYQIDQRGLHDKKRNTTDEKLWNLPTSSIYYAQDEYKKKKNVNQRMNKSSRRGGSTYNNHNPYLEHSSFDQFTNLNNINCPINGETYARKNQDDEKHDVLKVTNTERDNLRQNKNRTKSCISSTEKEHKSGEILRENCVKKKTYDNCVVDSLLKEENIPIGNCLYKLNEKSSNENSFKHLRDDSLRNTNCSKHRYDHKKELISDLENKSHISFDGIDRSMSIRRGTSACRSDNFREEFHKCKFSNDDYVEGKCYQTCRSKNKEYDSDNKSYYEREVVNPHNILQKMENKKKHQNEVANKYNKVRERKCNNKSYHSQFCSEYSQRNNPVSGIYIMKRSDEHNSCSENSSCALSRSNISHINGKKKKNTKDSDINLNLHNREHKNVNKESRIWHNDQVEGGKKKCYYSSSRTRRDEEKKENKAHTDILKTNCKWSWIKEKSRNKKHDHIISTECVDNKLAEKNSKANNTSHIHDNYANSCDNMYSDCESSNYSNKSEKKWSHKKISSKCVSKNSFNNEPSYIHKCSEEIGINPSRHGSNHARNGDLLRNVNKKENYKMLICNSKDDIRICRSNSKDDIKICRSNSKDDIKICRSNLKDDIKICCSNSKTSNLSKDDSNGMIQTCSPCKMIEYQTNVNIGKNDEPSYAQTHSSSLNHQINPTTDENTKEKENESKISERVNMHHFGMLDKENAMNRLLHQGNSHPNFINGNIHKNVLRKTVSGVVGIKNANEYMKKEFNYYLNCDNSIKNGNNYEKEKEKKKTGELSKLSFVKDNFKNGLSSTDMEKHKCSSGEVSDNVYSVLIGENNTINVLNNNEKEESFEKNNNSIGNIILPSGSQNTIGNLDLHSDNTSIDATNIMIGSELHNHTPSNDEKRDFISCNEKENEIKIIYPKEEAKGYNSKNYYNNISMNQSLKVANPCSTTHPKYNDMLYGNTNNSLFMNKQYSCMSEPALNHIIHEPYIGKNSLAIDQGLMNNYNLNGIYYSGKAFNNPDLGNINMHRHLYNSGFENRYGESANVTRSDIITSSVASMNHLNPQQRLNQNFSKTFQVPIETRDLTNGRNYNFATVGANAPLINSQICDGGIFYDANGKAYVIGRTGKSNSSALSVVGSYMSANNVGDSVIPSYHLSMNNKNKENLNNNELTRHTSHANLHINPSMNGEVPYVNNATNQVCGATNPVCGATNPVCGATNPVSGDNPITKDSRGMNLKKPMVIL</sequence>
<dbReference type="RefSeq" id="XP_028543762.1">
    <property type="nucleotide sequence ID" value="XM_028687961.1"/>
</dbReference>
<feature type="region of interest" description="Disordered" evidence="1">
    <location>
        <begin position="708"/>
        <end position="731"/>
    </location>
</feature>
<feature type="region of interest" description="Disordered" evidence="1">
    <location>
        <begin position="1189"/>
        <end position="1251"/>
    </location>
</feature>
<feature type="region of interest" description="Disordered" evidence="1">
    <location>
        <begin position="1581"/>
        <end position="1600"/>
    </location>
</feature>
<organism evidence="2 3">
    <name type="scientific">Plasmodium gonderi</name>
    <dbReference type="NCBI Taxonomy" id="77519"/>
    <lineage>
        <taxon>Eukaryota</taxon>
        <taxon>Sar</taxon>
        <taxon>Alveolata</taxon>
        <taxon>Apicomplexa</taxon>
        <taxon>Aconoidasida</taxon>
        <taxon>Haemosporida</taxon>
        <taxon>Plasmodiidae</taxon>
        <taxon>Plasmodium</taxon>
        <taxon>Plasmodium (Plasmodium)</taxon>
    </lineage>
</organism>
<proteinExistence type="predicted"/>
<reference evidence="3" key="1">
    <citation type="submission" date="2017-04" db="EMBL/GenBank/DDBJ databases">
        <title>Plasmodium gonderi genome.</title>
        <authorList>
            <person name="Arisue N."/>
            <person name="Honma H."/>
            <person name="Kawai S."/>
            <person name="Tougan T."/>
            <person name="Tanabe K."/>
            <person name="Horii T."/>
        </authorList>
    </citation>
    <scope>NUCLEOTIDE SEQUENCE [LARGE SCALE GENOMIC DNA]</scope>
    <source>
        <strain evidence="3">ATCC 30045</strain>
    </source>
</reference>
<feature type="compositionally biased region" description="Polar residues" evidence="1">
    <location>
        <begin position="1441"/>
        <end position="1451"/>
    </location>
</feature>
<feature type="compositionally biased region" description="Basic and acidic residues" evidence="1">
    <location>
        <begin position="401"/>
        <end position="411"/>
    </location>
</feature>
<dbReference type="OrthoDB" id="381824at2759"/>
<dbReference type="OMA" id="PENCLWH"/>
<feature type="region of interest" description="Disordered" evidence="1">
    <location>
        <begin position="397"/>
        <end position="418"/>
    </location>
</feature>
<dbReference type="EMBL" id="BDQF01000010">
    <property type="protein sequence ID" value="GAW81173.1"/>
    <property type="molecule type" value="Genomic_DNA"/>
</dbReference>
<keyword evidence="3" id="KW-1185">Reference proteome</keyword>
<feature type="compositionally biased region" description="Basic and acidic residues" evidence="1">
    <location>
        <begin position="1207"/>
        <end position="1226"/>
    </location>
</feature>
<dbReference type="Proteomes" id="UP000195521">
    <property type="component" value="Unassembled WGS sequence"/>
</dbReference>
<feature type="compositionally biased region" description="Polar residues" evidence="1">
    <location>
        <begin position="2185"/>
        <end position="2197"/>
    </location>
</feature>
<dbReference type="GeneID" id="39747891"/>
<gene>
    <name evidence="2" type="ORF">PGO_093730</name>
</gene>
<evidence type="ECO:0000256" key="1">
    <source>
        <dbReference type="SAM" id="MobiDB-lite"/>
    </source>
</evidence>
<feature type="region of interest" description="Disordered" evidence="1">
    <location>
        <begin position="2182"/>
        <end position="2211"/>
    </location>
</feature>
<accession>A0A1Y1JL83</accession>